<dbReference type="Proteomes" id="UP000283426">
    <property type="component" value="Unassembled WGS sequence"/>
</dbReference>
<dbReference type="Pfam" id="PF09357">
    <property type="entry name" value="RteC"/>
    <property type="match status" value="1"/>
</dbReference>
<protein>
    <submittedName>
        <fullName evidence="1">RteC protein</fullName>
    </submittedName>
</protein>
<dbReference type="EMBL" id="QRYW01000026">
    <property type="protein sequence ID" value="RGV24220.1"/>
    <property type="molecule type" value="Genomic_DNA"/>
</dbReference>
<dbReference type="RefSeq" id="WP_117866921.1">
    <property type="nucleotide sequence ID" value="NZ_QRYW01000026.1"/>
</dbReference>
<comment type="caution">
    <text evidence="1">The sequence shown here is derived from an EMBL/GenBank/DDBJ whole genome shotgun (WGS) entry which is preliminary data.</text>
</comment>
<proteinExistence type="predicted"/>
<dbReference type="AlphaFoldDB" id="A0A412WBK1"/>
<gene>
    <name evidence="1" type="ORF">DWW24_12585</name>
</gene>
<dbReference type="InterPro" id="IPR018534">
    <property type="entry name" value="Tet_reg_excision_RteC"/>
</dbReference>
<evidence type="ECO:0000313" key="1">
    <source>
        <dbReference type="EMBL" id="RGV24220.1"/>
    </source>
</evidence>
<evidence type="ECO:0000313" key="2">
    <source>
        <dbReference type="Proteomes" id="UP000283426"/>
    </source>
</evidence>
<sequence length="213" mass="24694">MEYLILAETEFFGLIDGNDETVNLNVAYNRFVRAVVELMHDGDTDGAKIALAYAENELQYHHTQYIAGVRSHTALFVRKALSFIRKMQKHIPSNRPQVSPLSTTIHSECEKRNKDTGNIPAMRWTGSMAELVELIYGLDAMKLVNEGEPGIKELLDGFCKVFGMEIKESQCYNTYADIKRRKNDSRTYFFDKAAEKLNRRMQEDEERERMRKR</sequence>
<organism evidence="1 2">
    <name type="scientific">Odoribacter splanchnicus</name>
    <dbReference type="NCBI Taxonomy" id="28118"/>
    <lineage>
        <taxon>Bacteria</taxon>
        <taxon>Pseudomonadati</taxon>
        <taxon>Bacteroidota</taxon>
        <taxon>Bacteroidia</taxon>
        <taxon>Bacteroidales</taxon>
        <taxon>Odoribacteraceae</taxon>
        <taxon>Odoribacter</taxon>
    </lineage>
</organism>
<name>A0A412WBK1_9BACT</name>
<reference evidence="1 2" key="1">
    <citation type="submission" date="2018-08" db="EMBL/GenBank/DDBJ databases">
        <title>A genome reference for cultivated species of the human gut microbiota.</title>
        <authorList>
            <person name="Zou Y."/>
            <person name="Xue W."/>
            <person name="Luo G."/>
        </authorList>
    </citation>
    <scope>NUCLEOTIDE SEQUENCE [LARGE SCALE GENOMIC DNA]</scope>
    <source>
        <strain evidence="1 2">AF14-6AC</strain>
    </source>
</reference>
<accession>A0A412WBK1</accession>